<feature type="non-terminal residue" evidence="2">
    <location>
        <position position="136"/>
    </location>
</feature>
<reference evidence="2 3" key="1">
    <citation type="journal article" date="2018" name="Proc. R. Soc. B">
        <title>A non-coding region near Follistatin controls head colour polymorphism in the Gouldian finch.</title>
        <authorList>
            <person name="Toomey M.B."/>
            <person name="Marques C.I."/>
            <person name="Andrade P."/>
            <person name="Araujo P.M."/>
            <person name="Sabatino S."/>
            <person name="Gazda M.A."/>
            <person name="Afonso S."/>
            <person name="Lopes R.J."/>
            <person name="Corbo J.C."/>
            <person name="Carneiro M."/>
        </authorList>
    </citation>
    <scope>NUCLEOTIDE SEQUENCE [LARGE SCALE GENOMIC DNA]</scope>
    <source>
        <strain evidence="2">Red01</strain>
        <tissue evidence="2">Muscle</tissue>
    </source>
</reference>
<sequence>MPDMGHGRDITLAMGILPQRLAQTRLRGSPPRSEGSRTQRSPGGGRAAAGRARRAPDGAGGSRPCPACPALRGCPGARLCSALPFRPPAPAKTRKMTRRYRRMLHMLNTDTDTMQNISVSLNTFKDRYTCHTGNIC</sequence>
<comment type="caution">
    <text evidence="2">The sequence shown here is derived from an EMBL/GenBank/DDBJ whole genome shotgun (WGS) entry which is preliminary data.</text>
</comment>
<feature type="region of interest" description="Disordered" evidence="1">
    <location>
        <begin position="15"/>
        <end position="63"/>
    </location>
</feature>
<gene>
    <name evidence="2" type="ORF">DV515_00004563</name>
</gene>
<keyword evidence="3" id="KW-1185">Reference proteome</keyword>
<protein>
    <submittedName>
        <fullName evidence="2">Uncharacterized protein</fullName>
    </submittedName>
</protein>
<accession>A0A3L8SQZ6</accession>
<name>A0A3L8SQZ6_CHLGU</name>
<proteinExistence type="predicted"/>
<dbReference type="Proteomes" id="UP000276834">
    <property type="component" value="Unassembled WGS sequence"/>
</dbReference>
<dbReference type="AlphaFoldDB" id="A0A3L8SQZ6"/>
<evidence type="ECO:0000256" key="1">
    <source>
        <dbReference type="SAM" id="MobiDB-lite"/>
    </source>
</evidence>
<evidence type="ECO:0000313" key="3">
    <source>
        <dbReference type="Proteomes" id="UP000276834"/>
    </source>
</evidence>
<evidence type="ECO:0000313" key="2">
    <source>
        <dbReference type="EMBL" id="RLW06270.1"/>
    </source>
</evidence>
<dbReference type="EMBL" id="QUSF01000009">
    <property type="protein sequence ID" value="RLW06270.1"/>
    <property type="molecule type" value="Genomic_DNA"/>
</dbReference>
<organism evidence="2 3">
    <name type="scientific">Chloebia gouldiae</name>
    <name type="common">Gouldian finch</name>
    <name type="synonym">Erythrura gouldiae</name>
    <dbReference type="NCBI Taxonomy" id="44316"/>
    <lineage>
        <taxon>Eukaryota</taxon>
        <taxon>Metazoa</taxon>
        <taxon>Chordata</taxon>
        <taxon>Craniata</taxon>
        <taxon>Vertebrata</taxon>
        <taxon>Euteleostomi</taxon>
        <taxon>Archelosauria</taxon>
        <taxon>Archosauria</taxon>
        <taxon>Dinosauria</taxon>
        <taxon>Saurischia</taxon>
        <taxon>Theropoda</taxon>
        <taxon>Coelurosauria</taxon>
        <taxon>Aves</taxon>
        <taxon>Neognathae</taxon>
        <taxon>Neoaves</taxon>
        <taxon>Telluraves</taxon>
        <taxon>Australaves</taxon>
        <taxon>Passeriformes</taxon>
        <taxon>Passeroidea</taxon>
        <taxon>Passeridae</taxon>
        <taxon>Chloebia</taxon>
    </lineage>
</organism>